<comment type="similarity">
    <text evidence="2">Belongs to the tetraspanin (TM4SF) family.</text>
</comment>
<protein>
    <submittedName>
        <fullName evidence="12">CD151 molecule</fullName>
    </submittedName>
</protein>
<dbReference type="GO" id="GO:0005886">
    <property type="term" value="C:plasma membrane"/>
    <property type="evidence" value="ECO:0007669"/>
    <property type="project" value="UniProtKB-SubCell"/>
</dbReference>
<keyword evidence="5 11" id="KW-1133">Transmembrane helix</keyword>
<keyword evidence="7" id="KW-0564">Palmitate</keyword>
<feature type="region of interest" description="Disordered" evidence="10">
    <location>
        <begin position="136"/>
        <end position="174"/>
    </location>
</feature>
<dbReference type="GeneTree" id="ENSGT00940000157760"/>
<organism evidence="12 13">
    <name type="scientific">Macaca mulatta</name>
    <name type="common">Rhesus macaque</name>
    <dbReference type="NCBI Taxonomy" id="9544"/>
    <lineage>
        <taxon>Eukaryota</taxon>
        <taxon>Metazoa</taxon>
        <taxon>Chordata</taxon>
        <taxon>Craniata</taxon>
        <taxon>Vertebrata</taxon>
        <taxon>Euteleostomi</taxon>
        <taxon>Mammalia</taxon>
        <taxon>Eutheria</taxon>
        <taxon>Euarchontoglires</taxon>
        <taxon>Primates</taxon>
        <taxon>Haplorrhini</taxon>
        <taxon>Catarrhini</taxon>
        <taxon>Cercopithecidae</taxon>
        <taxon>Cercopithecinae</taxon>
        <taxon>Macaca</taxon>
    </lineage>
</organism>
<dbReference type="InterPro" id="IPR018499">
    <property type="entry name" value="Tetraspanin/Peripherin"/>
</dbReference>
<dbReference type="PANTHER" id="PTHR19282:SF487">
    <property type="entry name" value="CD151 ANTIGEN"/>
    <property type="match status" value="1"/>
</dbReference>
<evidence type="ECO:0000313" key="13">
    <source>
        <dbReference type="Proteomes" id="UP000006718"/>
    </source>
</evidence>
<gene>
    <name evidence="12 14" type="primary">CD151</name>
</gene>
<dbReference type="VGNC" id="VGNC:100903">
    <property type="gene designation" value="CD151"/>
</dbReference>
<keyword evidence="8" id="KW-0325">Glycoprotein</keyword>
<dbReference type="PROSITE" id="PS00421">
    <property type="entry name" value="TM4_1"/>
    <property type="match status" value="1"/>
</dbReference>
<name>A0A5F7ZID8_MACMU</name>
<keyword evidence="6 11" id="KW-0472">Membrane</keyword>
<evidence type="ECO:0000256" key="6">
    <source>
        <dbReference type="ARBA" id="ARBA00023136"/>
    </source>
</evidence>
<dbReference type="Proteomes" id="UP000006718">
    <property type="component" value="Chromosome 14"/>
</dbReference>
<evidence type="ECO:0000256" key="2">
    <source>
        <dbReference type="ARBA" id="ARBA00006840"/>
    </source>
</evidence>
<keyword evidence="13" id="KW-1185">Reference proteome</keyword>
<evidence type="ECO:0000256" key="5">
    <source>
        <dbReference type="ARBA" id="ARBA00022989"/>
    </source>
</evidence>
<evidence type="ECO:0000256" key="3">
    <source>
        <dbReference type="ARBA" id="ARBA00022475"/>
    </source>
</evidence>
<evidence type="ECO:0000256" key="11">
    <source>
        <dbReference type="SAM" id="Phobius"/>
    </source>
</evidence>
<dbReference type="Ensembl" id="ENSMMUT00000102189.1">
    <property type="protein sequence ID" value="ENSMMUP00000061809.1"/>
    <property type="gene ID" value="ENSMMUG00000062450.1"/>
</dbReference>
<dbReference type="Ensembl" id="ENSMMUT00000109084.1">
    <property type="protein sequence ID" value="ENSMMUP00000064401.1"/>
    <property type="gene ID" value="ENSMMUG00000062450.1"/>
</dbReference>
<evidence type="ECO:0000256" key="7">
    <source>
        <dbReference type="ARBA" id="ARBA00023139"/>
    </source>
</evidence>
<dbReference type="InterPro" id="IPR018503">
    <property type="entry name" value="Tetraspanin_CS"/>
</dbReference>
<evidence type="ECO:0000256" key="8">
    <source>
        <dbReference type="ARBA" id="ARBA00023180"/>
    </source>
</evidence>
<evidence type="ECO:0000256" key="1">
    <source>
        <dbReference type="ARBA" id="ARBA00004651"/>
    </source>
</evidence>
<dbReference type="Pfam" id="PF00335">
    <property type="entry name" value="Tetraspanin"/>
    <property type="match status" value="1"/>
</dbReference>
<dbReference type="Bgee" id="ENSMMUG00000062450">
    <property type="expression patterns" value="Expressed in lung and 21 other cell types or tissues"/>
</dbReference>
<sequence>MGEFNEKKTTCGTVCLKYLLFTYNCCFWLAGLAVMAVGIWTLALKSDYISLLASGTYLATAYILVVAGAVVMVTGVLGCCATFKERRNLLRLVSRAQGHGAGWFGWGPRGLLNLCLAVLTWGGTVLPPLPSPVGPHIPAGPAEGRHQLHKKPSGRVAATQPPPGAWGAGVGTLL</sequence>
<reference evidence="13" key="1">
    <citation type="journal article" date="2007" name="Science">
        <title>Evolutionary and biomedical insights from the rhesus macaque genome.</title>
        <authorList>
            <person name="Gibbs R.A."/>
            <person name="Rogers J."/>
            <person name="Katze M.G."/>
            <person name="Bumgarner R."/>
            <person name="Weinstock G.M."/>
            <person name="Mardis E.R."/>
            <person name="Remington K.A."/>
            <person name="Strausberg R.L."/>
            <person name="Venter J.C."/>
            <person name="Wilson R.K."/>
            <person name="Batzer M.A."/>
            <person name="Bustamante C.D."/>
            <person name="Eichler E.E."/>
            <person name="Hahn M.W."/>
            <person name="Hardison R.C."/>
            <person name="Makova K.D."/>
            <person name="Miller W."/>
            <person name="Milosavljevic A."/>
            <person name="Palermo R.E."/>
            <person name="Siepel A."/>
            <person name="Sikela J.M."/>
            <person name="Attaway T."/>
            <person name="Bell S."/>
            <person name="Bernard K.E."/>
            <person name="Buhay C.J."/>
            <person name="Chandrabose M.N."/>
            <person name="Dao M."/>
            <person name="Davis C."/>
            <person name="Delehaunty K.D."/>
            <person name="Ding Y."/>
            <person name="Dinh H.H."/>
            <person name="Dugan-Rocha S."/>
            <person name="Fulton L.A."/>
            <person name="Gabisi R.A."/>
            <person name="Garner T.T."/>
            <person name="Godfrey J."/>
            <person name="Hawes A.C."/>
            <person name="Hernandez J."/>
            <person name="Hines S."/>
            <person name="Holder M."/>
            <person name="Hume J."/>
            <person name="Jhangiani S.N."/>
            <person name="Joshi V."/>
            <person name="Khan Z.M."/>
            <person name="Kirkness E.F."/>
            <person name="Cree A."/>
            <person name="Fowler R.G."/>
            <person name="Lee S."/>
            <person name="Lewis L.R."/>
            <person name="Li Z."/>
            <person name="Liu Y.-S."/>
            <person name="Moore S.M."/>
            <person name="Muzny D."/>
            <person name="Nazareth L.V."/>
            <person name="Ngo D.N."/>
            <person name="Okwuonu G.O."/>
            <person name="Pai G."/>
            <person name="Parker D."/>
            <person name="Paul H.A."/>
            <person name="Pfannkoch C."/>
            <person name="Pohl C.S."/>
            <person name="Rogers Y.-H.C."/>
            <person name="Ruiz S.J."/>
            <person name="Sabo A."/>
            <person name="Santibanez J."/>
            <person name="Schneider B.W."/>
            <person name="Smith S.M."/>
            <person name="Sodergren E."/>
            <person name="Svatek A.F."/>
            <person name="Utterback T.R."/>
            <person name="Vattathil S."/>
            <person name="Warren W."/>
            <person name="White C.S."/>
            <person name="Chinwalla A.T."/>
            <person name="Feng Y."/>
            <person name="Halpern A.L."/>
            <person name="Hillier L.W."/>
            <person name="Huang X."/>
            <person name="Minx P."/>
            <person name="Nelson J.O."/>
            <person name="Pepin K.H."/>
            <person name="Qin X."/>
            <person name="Sutton G.G."/>
            <person name="Venter E."/>
            <person name="Walenz B.P."/>
            <person name="Wallis J.W."/>
            <person name="Worley K.C."/>
            <person name="Yang S.-P."/>
            <person name="Jones S.M."/>
            <person name="Marra M.A."/>
            <person name="Rocchi M."/>
            <person name="Schein J.E."/>
            <person name="Baertsch R."/>
            <person name="Clarke L."/>
            <person name="Csuros M."/>
            <person name="Glasscock J."/>
            <person name="Harris R.A."/>
            <person name="Havlak P."/>
            <person name="Jackson A.R."/>
            <person name="Jiang H."/>
            <person name="Liu Y."/>
            <person name="Messina D.N."/>
            <person name="Shen Y."/>
            <person name="Song H.X.-Z."/>
            <person name="Wylie T."/>
            <person name="Zhang L."/>
            <person name="Birney E."/>
            <person name="Han K."/>
            <person name="Konkel M.K."/>
            <person name="Lee J."/>
            <person name="Smit A.F.A."/>
            <person name="Ullmer B."/>
            <person name="Wang H."/>
            <person name="Xing J."/>
            <person name="Burhans R."/>
            <person name="Cheng Z."/>
            <person name="Karro J.E."/>
            <person name="Ma J."/>
            <person name="Raney B."/>
            <person name="She X."/>
            <person name="Cox M.J."/>
            <person name="Demuth J.P."/>
            <person name="Dumas L.J."/>
            <person name="Han S.-G."/>
            <person name="Hopkins J."/>
            <person name="Karimpour-Fard A."/>
            <person name="Kim Y.H."/>
            <person name="Pollack J.R."/>
            <person name="Vinar T."/>
            <person name="Addo-Quaye C."/>
            <person name="Degenhardt J."/>
            <person name="Denby A."/>
            <person name="Hubisz M.J."/>
            <person name="Indap A."/>
            <person name="Kosiol C."/>
            <person name="Lahn B.T."/>
            <person name="Lawson H.A."/>
            <person name="Marklein A."/>
            <person name="Nielsen R."/>
            <person name="Vallender E.J."/>
            <person name="Clark A.G."/>
            <person name="Ferguson B."/>
            <person name="Hernandez R.D."/>
            <person name="Hirani K."/>
            <person name="Kehrer-Sawatzki H."/>
            <person name="Kolb J."/>
            <person name="Patil S."/>
            <person name="Pu L.-L."/>
            <person name="Ren Y."/>
            <person name="Smith D.G."/>
            <person name="Wheeler D.A."/>
            <person name="Schenck I."/>
            <person name="Ball E.V."/>
            <person name="Chen R."/>
            <person name="Cooper D.N."/>
            <person name="Giardine B."/>
            <person name="Hsu F."/>
            <person name="Kent W.J."/>
            <person name="Lesk A."/>
            <person name="Nelson D.L."/>
            <person name="O'brien W.E."/>
            <person name="Pruefer K."/>
            <person name="Stenson P.D."/>
            <person name="Wallace J.C."/>
            <person name="Ke H."/>
            <person name="Liu X.-M."/>
            <person name="Wang P."/>
            <person name="Xiang A.P."/>
            <person name="Yang F."/>
            <person name="Barber G.P."/>
            <person name="Haussler D."/>
            <person name="Karolchik D."/>
            <person name="Kern A.D."/>
            <person name="Kuhn R.M."/>
            <person name="Smith K.E."/>
            <person name="Zwieg A.S."/>
        </authorList>
    </citation>
    <scope>NUCLEOTIDE SEQUENCE [LARGE SCALE GENOMIC DNA]</scope>
    <source>
        <strain evidence="13">17573</strain>
    </source>
</reference>
<reference evidence="12" key="3">
    <citation type="submission" date="2019-01" db="EMBL/GenBank/DDBJ databases">
        <authorList>
            <person name="Graves T."/>
            <person name="Eichler E.E."/>
            <person name="Wilson R.K."/>
        </authorList>
    </citation>
    <scope>NUCLEOTIDE SEQUENCE [LARGE SCALE GENOMIC DNA]</scope>
    <source>
        <strain evidence="12">17573</strain>
    </source>
</reference>
<dbReference type="PANTHER" id="PTHR19282">
    <property type="entry name" value="TETRASPANIN"/>
    <property type="match status" value="1"/>
</dbReference>
<dbReference type="AlphaFoldDB" id="A0A5F7ZID8"/>
<reference evidence="12" key="4">
    <citation type="submission" date="2025-05" db="UniProtKB">
        <authorList>
            <consortium name="Ensembl"/>
        </authorList>
    </citation>
    <scope>IDENTIFICATION</scope>
    <source>
        <strain evidence="12">17573</strain>
    </source>
</reference>
<dbReference type="VEuPathDB" id="HostDB:ENSMMUG00000062450"/>
<feature type="transmembrane region" description="Helical" evidence="11">
    <location>
        <begin position="21"/>
        <end position="42"/>
    </location>
</feature>
<dbReference type="ExpressionAtlas" id="A0A5F7ZID8">
    <property type="expression patterns" value="baseline"/>
</dbReference>
<feature type="transmembrane region" description="Helical" evidence="11">
    <location>
        <begin position="62"/>
        <end position="83"/>
    </location>
</feature>
<keyword evidence="3" id="KW-1003">Cell membrane</keyword>
<dbReference type="PRINTS" id="PR00259">
    <property type="entry name" value="TMFOUR"/>
</dbReference>
<evidence type="ECO:0000256" key="4">
    <source>
        <dbReference type="ARBA" id="ARBA00022692"/>
    </source>
</evidence>
<accession>A0A5F7ZID8</accession>
<proteinExistence type="inferred from homology"/>
<evidence type="ECO:0000256" key="10">
    <source>
        <dbReference type="SAM" id="MobiDB-lite"/>
    </source>
</evidence>
<comment type="subcellular location">
    <subcellularLocation>
        <location evidence="1">Cell membrane</location>
        <topology evidence="1">Multi-pass membrane protein</topology>
    </subcellularLocation>
</comment>
<evidence type="ECO:0000256" key="9">
    <source>
        <dbReference type="ARBA" id="ARBA00023288"/>
    </source>
</evidence>
<keyword evidence="4 11" id="KW-0812">Transmembrane</keyword>
<evidence type="ECO:0000313" key="12">
    <source>
        <dbReference type="Ensembl" id="ENSMMUP00000064401.1"/>
    </source>
</evidence>
<reference evidence="12" key="2">
    <citation type="submission" date="2018-06" db="EMBL/GenBank/DDBJ databases">
        <authorList>
            <person name="Dutcher S."/>
            <person name="Fulton R."/>
            <person name="Lindsay T."/>
        </authorList>
    </citation>
    <scope>NUCLEOTIDE SEQUENCE [LARGE SCALE GENOMIC DNA]</scope>
    <source>
        <strain evidence="12">17573</strain>
    </source>
</reference>
<evidence type="ECO:0000313" key="14">
    <source>
        <dbReference type="VGNC" id="VGNC:100903"/>
    </source>
</evidence>
<keyword evidence="9" id="KW-0449">Lipoprotein</keyword>